<feature type="domain" description="PHD-type" evidence="11">
    <location>
        <begin position="5"/>
        <end position="57"/>
    </location>
</feature>
<feature type="coiled-coil region" evidence="9">
    <location>
        <begin position="489"/>
        <end position="516"/>
    </location>
</feature>
<feature type="compositionally biased region" description="Low complexity" evidence="10">
    <location>
        <begin position="367"/>
        <end position="383"/>
    </location>
</feature>
<feature type="compositionally biased region" description="Basic residues" evidence="10">
    <location>
        <begin position="222"/>
        <end position="231"/>
    </location>
</feature>
<feature type="region of interest" description="Disordered" evidence="10">
    <location>
        <begin position="189"/>
        <end position="451"/>
    </location>
</feature>
<evidence type="ECO:0000313" key="13">
    <source>
        <dbReference type="Proteomes" id="UP000694867"/>
    </source>
</evidence>
<keyword evidence="2" id="KW-0597">Phosphoprotein</keyword>
<evidence type="ECO:0000256" key="7">
    <source>
        <dbReference type="ARBA" id="ARBA00023242"/>
    </source>
</evidence>
<gene>
    <name evidence="14" type="primary">LOC100906603</name>
</gene>
<dbReference type="InterPro" id="IPR034732">
    <property type="entry name" value="EPHD"/>
</dbReference>
<evidence type="ECO:0000256" key="5">
    <source>
        <dbReference type="ARBA" id="ARBA00022771"/>
    </source>
</evidence>
<feature type="region of interest" description="Disordered" evidence="10">
    <location>
        <begin position="578"/>
        <end position="660"/>
    </location>
</feature>
<dbReference type="InterPro" id="IPR013083">
    <property type="entry name" value="Znf_RING/FYVE/PHD"/>
</dbReference>
<evidence type="ECO:0000259" key="12">
    <source>
        <dbReference type="PROSITE" id="PS51805"/>
    </source>
</evidence>
<dbReference type="GO" id="GO:0006357">
    <property type="term" value="P:regulation of transcription by RNA polymerase II"/>
    <property type="evidence" value="ECO:0007669"/>
    <property type="project" value="TreeGrafter"/>
</dbReference>
<dbReference type="PANTHER" id="PTHR13793:SF164">
    <property type="entry name" value="ALHAMBRA, ISOFORM P"/>
    <property type="match status" value="1"/>
</dbReference>
<keyword evidence="5 8" id="KW-0863">Zinc-finger</keyword>
<dbReference type="Proteomes" id="UP000694867">
    <property type="component" value="Unplaced"/>
</dbReference>
<dbReference type="SMART" id="SM00249">
    <property type="entry name" value="PHD"/>
    <property type="match status" value="2"/>
</dbReference>
<feature type="compositionally biased region" description="Polar residues" evidence="10">
    <location>
        <begin position="391"/>
        <end position="401"/>
    </location>
</feature>
<dbReference type="AlphaFoldDB" id="A0AAJ7SGU3"/>
<feature type="compositionally biased region" description="Low complexity" evidence="10">
    <location>
        <begin position="633"/>
        <end position="642"/>
    </location>
</feature>
<dbReference type="PROSITE" id="PS01359">
    <property type="entry name" value="ZF_PHD_1"/>
    <property type="match status" value="1"/>
</dbReference>
<feature type="domain" description="PHD-type" evidence="12">
    <location>
        <begin position="62"/>
        <end position="178"/>
    </location>
</feature>
<dbReference type="Gene3D" id="3.30.40.10">
    <property type="entry name" value="Zinc/RING finger domain, C3HC4 (zinc finger)"/>
    <property type="match status" value="2"/>
</dbReference>
<evidence type="ECO:0000256" key="1">
    <source>
        <dbReference type="ARBA" id="ARBA00004123"/>
    </source>
</evidence>
<evidence type="ECO:0000256" key="10">
    <source>
        <dbReference type="SAM" id="MobiDB-lite"/>
    </source>
</evidence>
<evidence type="ECO:0000256" key="6">
    <source>
        <dbReference type="ARBA" id="ARBA00022833"/>
    </source>
</evidence>
<evidence type="ECO:0000256" key="2">
    <source>
        <dbReference type="ARBA" id="ARBA00022553"/>
    </source>
</evidence>
<reference evidence="14" key="1">
    <citation type="submission" date="2025-08" db="UniProtKB">
        <authorList>
            <consortium name="RefSeq"/>
        </authorList>
    </citation>
    <scope>IDENTIFICATION</scope>
</reference>
<dbReference type="PROSITE" id="PS50016">
    <property type="entry name" value="ZF_PHD_2"/>
    <property type="match status" value="1"/>
</dbReference>
<name>A0AAJ7SGU3_9ACAR</name>
<feature type="compositionally biased region" description="Basic and acidic residues" evidence="10">
    <location>
        <begin position="341"/>
        <end position="355"/>
    </location>
</feature>
<dbReference type="GeneID" id="100906603"/>
<dbReference type="InterPro" id="IPR049781">
    <property type="entry name" value="AF10/AF17_PHD"/>
</dbReference>
<evidence type="ECO:0000256" key="3">
    <source>
        <dbReference type="ARBA" id="ARBA00022723"/>
    </source>
</evidence>
<dbReference type="KEGG" id="goe:100906603"/>
<accession>A0AAJ7SGU3</accession>
<dbReference type="Pfam" id="PF13831">
    <property type="entry name" value="PHD_2"/>
    <property type="match status" value="1"/>
</dbReference>
<dbReference type="GO" id="GO:0031491">
    <property type="term" value="F:nucleosome binding"/>
    <property type="evidence" value="ECO:0007669"/>
    <property type="project" value="TreeGrafter"/>
</dbReference>
<dbReference type="Pfam" id="PF13832">
    <property type="entry name" value="zf-HC5HC2H_2"/>
    <property type="match status" value="1"/>
</dbReference>
<comment type="subcellular location">
    <subcellularLocation>
        <location evidence="1">Nucleus</location>
    </subcellularLocation>
</comment>
<dbReference type="FunFam" id="3.30.40.10:FF:000042">
    <property type="entry name" value="protein AF-10 isoform X1"/>
    <property type="match status" value="1"/>
</dbReference>
<dbReference type="FunFam" id="3.30.40.10:FF:000053">
    <property type="entry name" value="protein AF-10 isoform X2"/>
    <property type="match status" value="1"/>
</dbReference>
<evidence type="ECO:0000259" key="11">
    <source>
        <dbReference type="PROSITE" id="PS50016"/>
    </source>
</evidence>
<dbReference type="CDD" id="cd15672">
    <property type="entry name" value="ePHD_AF10_like"/>
    <property type="match status" value="1"/>
</dbReference>
<feature type="compositionally biased region" description="Basic and acidic residues" evidence="10">
    <location>
        <begin position="283"/>
        <end position="295"/>
    </location>
</feature>
<dbReference type="PANTHER" id="PTHR13793">
    <property type="entry name" value="PHD FINGER PROTEINS"/>
    <property type="match status" value="1"/>
</dbReference>
<dbReference type="CDD" id="cd15574">
    <property type="entry name" value="PHD_AF10_AF17"/>
    <property type="match status" value="1"/>
</dbReference>
<dbReference type="GO" id="GO:0042393">
    <property type="term" value="F:histone binding"/>
    <property type="evidence" value="ECO:0007669"/>
    <property type="project" value="UniProtKB-ARBA"/>
</dbReference>
<dbReference type="InterPro" id="IPR011011">
    <property type="entry name" value="Znf_FYVE_PHD"/>
</dbReference>
<keyword evidence="3" id="KW-0479">Metal-binding</keyword>
<dbReference type="PROSITE" id="PS51805">
    <property type="entry name" value="EPHD"/>
    <property type="match status" value="1"/>
</dbReference>
<dbReference type="InterPro" id="IPR019787">
    <property type="entry name" value="Znf_PHD-finger"/>
</dbReference>
<proteinExistence type="predicted"/>
<dbReference type="InterPro" id="IPR050701">
    <property type="entry name" value="Histone_Mod_Regulator"/>
</dbReference>
<protein>
    <submittedName>
        <fullName evidence="14">Protein AF-10-like</fullName>
    </submittedName>
</protein>
<feature type="compositionally biased region" description="Polar residues" evidence="10">
    <location>
        <begin position="325"/>
        <end position="339"/>
    </location>
</feature>
<keyword evidence="13" id="KW-1185">Reference proteome</keyword>
<dbReference type="GO" id="GO:0005634">
    <property type="term" value="C:nucleus"/>
    <property type="evidence" value="ECO:0007669"/>
    <property type="project" value="UniProtKB-SubCell"/>
</dbReference>
<evidence type="ECO:0000313" key="14">
    <source>
        <dbReference type="RefSeq" id="XP_028968229.1"/>
    </source>
</evidence>
<sequence length="691" mass="73883">MKEMLGGCCVCSDERGWTENPLVYCDGAGCNVAVHQACYGIVQVPTGPWFCRKCESQERTARVRCELCPSRDGALKRTDAGGWAHVVCALYIPEVRFGNVTTMEPIVLAMVPQERYHKSCSLCSDSGHASLGACMQCNKAGCKQYFHVTCAQASGLLCEEAGNYMDNVKYCGYCQHHYQKLKKDSNIKTIPAFKPPSSHPPTLSDDDDDDDSDDAPQTSTTRGRKSTKIKKPIYTSDSSGDDEDVSLPPPPPALKTPPKRAAKEKPTVYDDPEFDDDSNGAKTKFESKTRDDYKRKLNIHRATAKQKRSSEKNLPAIVSMYDSLTKGSTQKKSQGTTKRSSTKEKESPAPKEKDAIPPPPSAKRPKTPSSSAVAAATTTAAATTPPPSSSCWSLDQRSTSKMAVIAREPSSTAVAKEPPSSAPGARIKYDGNLVPPHLPKRPDLSKPSPSSDVALSSLEAFLEKQWEQSGMLLMKHAHPFDVAALLSCLHQLRSSNESIEDRIATMQARKDQLLAINARLSLPIGLLHSTNQLTASGMTSIPAAAALSRVRSAINGLPAAMNGVAAVMNGAVSTNGLPPGMSDLQSVAGPSSSSRTENGLNGSAKIPEKDRFHPNPPTSQAQGGQASAGHVNPGSSSQAPPSASHPPPPPPHHHGYMGAINESVAAAMAANGRLPTLQNYNNYASQHKSKR</sequence>
<dbReference type="InterPro" id="IPR019786">
    <property type="entry name" value="Zinc_finger_PHD-type_CS"/>
</dbReference>
<feature type="compositionally biased region" description="Basic residues" evidence="10">
    <location>
        <begin position="296"/>
        <end position="307"/>
    </location>
</feature>
<organism evidence="13 14">
    <name type="scientific">Galendromus occidentalis</name>
    <name type="common">western predatory mite</name>
    <dbReference type="NCBI Taxonomy" id="34638"/>
    <lineage>
        <taxon>Eukaryota</taxon>
        <taxon>Metazoa</taxon>
        <taxon>Ecdysozoa</taxon>
        <taxon>Arthropoda</taxon>
        <taxon>Chelicerata</taxon>
        <taxon>Arachnida</taxon>
        <taxon>Acari</taxon>
        <taxon>Parasitiformes</taxon>
        <taxon>Mesostigmata</taxon>
        <taxon>Gamasina</taxon>
        <taxon>Phytoseioidea</taxon>
        <taxon>Phytoseiidae</taxon>
        <taxon>Typhlodrominae</taxon>
        <taxon>Galendromus</taxon>
    </lineage>
</organism>
<evidence type="ECO:0000256" key="8">
    <source>
        <dbReference type="PROSITE-ProRule" id="PRU00146"/>
    </source>
</evidence>
<dbReference type="RefSeq" id="XP_028968229.1">
    <property type="nucleotide sequence ID" value="XM_029112396.1"/>
</dbReference>
<dbReference type="CDD" id="cd20901">
    <property type="entry name" value="CC_AF10"/>
    <property type="match status" value="1"/>
</dbReference>
<feature type="compositionally biased region" description="Acidic residues" evidence="10">
    <location>
        <begin position="204"/>
        <end position="214"/>
    </location>
</feature>
<dbReference type="InterPro" id="IPR049773">
    <property type="entry name" value="AF10-like_CC"/>
</dbReference>
<keyword evidence="6" id="KW-0862">Zinc</keyword>
<keyword evidence="7" id="KW-0539">Nucleus</keyword>
<dbReference type="InterPro" id="IPR001965">
    <property type="entry name" value="Znf_PHD"/>
</dbReference>
<feature type="compositionally biased region" description="Polar residues" evidence="10">
    <location>
        <begin position="583"/>
        <end position="601"/>
    </location>
</feature>
<evidence type="ECO:0000256" key="9">
    <source>
        <dbReference type="SAM" id="Coils"/>
    </source>
</evidence>
<keyword evidence="4" id="KW-0677">Repeat</keyword>
<keyword evidence="9" id="KW-0175">Coiled coil</keyword>
<dbReference type="GO" id="GO:0008270">
    <property type="term" value="F:zinc ion binding"/>
    <property type="evidence" value="ECO:0007669"/>
    <property type="project" value="UniProtKB-KW"/>
</dbReference>
<dbReference type="SUPFAM" id="SSF57903">
    <property type="entry name" value="FYVE/PHD zinc finger"/>
    <property type="match status" value="1"/>
</dbReference>
<evidence type="ECO:0000256" key="4">
    <source>
        <dbReference type="ARBA" id="ARBA00022737"/>
    </source>
</evidence>